<evidence type="ECO:0000256" key="1">
    <source>
        <dbReference type="SAM" id="Phobius"/>
    </source>
</evidence>
<dbReference type="SUPFAM" id="SSF48452">
    <property type="entry name" value="TPR-like"/>
    <property type="match status" value="1"/>
</dbReference>
<protein>
    <recommendedName>
        <fullName evidence="4">Tetratricopeptide repeat protein</fullName>
    </recommendedName>
</protein>
<dbReference type="Proteomes" id="UP000198900">
    <property type="component" value="Unassembled WGS sequence"/>
</dbReference>
<sequence>MEIGMSLKAFGCGVAVPFIVVGAVHIFAGPATIVQPIEVSEEFKKSGYTEQALQRMLVDTLGELRLTAKGVTPESKDAQVVLSEFNLPDFSMPGTGFSMRSLIDYARALLKLDSSVYGSMTGTKSNFSVDLTLRDPQGEAFSVHRMTSTRELPVHGSGQKPTNGSSGTLAVEETLRRAAMEILKHQSVLLYADNLLQNQQHQCFSESGKCDFREVQETYDQIAAGVGAEQPTSQKRQASWLTLALVKLHVVNDDQDSADDNAPWAELMLSKIYDLVGDYGGAVEHARVIVERSRQDKSWAKALPWAYYNWGVALNDLGCYAAGAEVLTEAVNQNPQYAPAHNALSRSYNALAEAKGNSESTQASLTRYRAKAQVEAEQAIKLNPGYQEAYVNLGDALRPPLVSSSDLHTGVERARKMYEKAIALNAESAGRARQQLALMPGGSVAHVVEWNSKKRPECRKGIPSSLLEASGCSDAEIRSGASRRIEFTSAERARMPTPGTCRELSLQHQENKLLKTADKENGEITALALHVEGATHKSADR</sequence>
<proteinExistence type="predicted"/>
<reference evidence="2" key="1">
    <citation type="submission" date="2016-10" db="EMBL/GenBank/DDBJ databases">
        <authorList>
            <person name="Varghese N."/>
            <person name="Submissions S."/>
        </authorList>
    </citation>
    <scope>NUCLEOTIDE SEQUENCE [LARGE SCALE GENOMIC DNA]</scope>
    <source>
        <strain evidence="2">YR281</strain>
    </source>
</reference>
<name>A0A7Z7BCF5_9BURK</name>
<dbReference type="AlphaFoldDB" id="A0A7Z7BCF5"/>
<accession>A0A7Z7BCF5</accession>
<keyword evidence="1" id="KW-0812">Transmembrane</keyword>
<dbReference type="EMBL" id="FNDI01000019">
    <property type="protein sequence ID" value="SDI54952.1"/>
    <property type="molecule type" value="Genomic_DNA"/>
</dbReference>
<gene>
    <name evidence="2" type="ORF">SAMN04487926_1196</name>
</gene>
<organism evidence="2 3">
    <name type="scientific">Paraburkholderia steynii</name>
    <dbReference type="NCBI Taxonomy" id="1245441"/>
    <lineage>
        <taxon>Bacteria</taxon>
        <taxon>Pseudomonadati</taxon>
        <taxon>Pseudomonadota</taxon>
        <taxon>Betaproteobacteria</taxon>
        <taxon>Burkholderiales</taxon>
        <taxon>Burkholderiaceae</taxon>
        <taxon>Paraburkholderia</taxon>
    </lineage>
</organism>
<feature type="transmembrane region" description="Helical" evidence="1">
    <location>
        <begin position="7"/>
        <end position="28"/>
    </location>
</feature>
<keyword evidence="1" id="KW-1133">Transmembrane helix</keyword>
<evidence type="ECO:0000313" key="3">
    <source>
        <dbReference type="Proteomes" id="UP000198900"/>
    </source>
</evidence>
<dbReference type="Gene3D" id="1.25.40.10">
    <property type="entry name" value="Tetratricopeptide repeat domain"/>
    <property type="match status" value="2"/>
</dbReference>
<keyword evidence="1" id="KW-0472">Membrane</keyword>
<keyword evidence="3" id="KW-1185">Reference proteome</keyword>
<evidence type="ECO:0000313" key="2">
    <source>
        <dbReference type="EMBL" id="SDI54952.1"/>
    </source>
</evidence>
<evidence type="ECO:0008006" key="4">
    <source>
        <dbReference type="Google" id="ProtNLM"/>
    </source>
</evidence>
<comment type="caution">
    <text evidence="2">The sequence shown here is derived from an EMBL/GenBank/DDBJ whole genome shotgun (WGS) entry which is preliminary data.</text>
</comment>
<dbReference type="InterPro" id="IPR011990">
    <property type="entry name" value="TPR-like_helical_dom_sf"/>
</dbReference>